<comment type="caution">
    <text evidence="1">The sequence shown here is derived from an EMBL/GenBank/DDBJ whole genome shotgun (WGS) entry which is preliminary data.</text>
</comment>
<protein>
    <submittedName>
        <fullName evidence="1">Uncharacterized protein</fullName>
    </submittedName>
</protein>
<dbReference type="AlphaFoldDB" id="A0A927M3X5"/>
<proteinExistence type="predicted"/>
<dbReference type="EMBL" id="JADBEB010000001">
    <property type="protein sequence ID" value="MBE1487234.1"/>
    <property type="molecule type" value="Genomic_DNA"/>
</dbReference>
<sequence>MTIMHLARFLESITESVSLITHKAVTAWMDWLAIGMNYLA</sequence>
<dbReference type="Proteomes" id="UP000649753">
    <property type="component" value="Unassembled WGS sequence"/>
</dbReference>
<evidence type="ECO:0000313" key="2">
    <source>
        <dbReference type="Proteomes" id="UP000649753"/>
    </source>
</evidence>
<organism evidence="1 2">
    <name type="scientific">Plantactinospora soyae</name>
    <dbReference type="NCBI Taxonomy" id="1544732"/>
    <lineage>
        <taxon>Bacteria</taxon>
        <taxon>Bacillati</taxon>
        <taxon>Actinomycetota</taxon>
        <taxon>Actinomycetes</taxon>
        <taxon>Micromonosporales</taxon>
        <taxon>Micromonosporaceae</taxon>
        <taxon>Plantactinospora</taxon>
    </lineage>
</organism>
<accession>A0A927M3X5</accession>
<name>A0A927M3X5_9ACTN</name>
<dbReference type="RefSeq" id="WP_264084068.1">
    <property type="nucleotide sequence ID" value="NZ_JADBEB010000001.1"/>
</dbReference>
<evidence type="ECO:0000313" key="1">
    <source>
        <dbReference type="EMBL" id="MBE1487234.1"/>
    </source>
</evidence>
<reference evidence="1" key="1">
    <citation type="submission" date="2020-10" db="EMBL/GenBank/DDBJ databases">
        <title>Sequencing the genomes of 1000 actinobacteria strains.</title>
        <authorList>
            <person name="Klenk H.-P."/>
        </authorList>
    </citation>
    <scope>NUCLEOTIDE SEQUENCE</scope>
    <source>
        <strain evidence="1">DSM 46832</strain>
    </source>
</reference>
<gene>
    <name evidence="1" type="ORF">H4W31_002872</name>
</gene>
<keyword evidence="2" id="KW-1185">Reference proteome</keyword>